<evidence type="ECO:0000313" key="3">
    <source>
        <dbReference type="Proteomes" id="UP000001918"/>
    </source>
</evidence>
<accession>D1A8S7</accession>
<dbReference type="OrthoDB" id="3467633at2"/>
<feature type="region of interest" description="Disordered" evidence="1">
    <location>
        <begin position="86"/>
        <end position="126"/>
    </location>
</feature>
<gene>
    <name evidence="2" type="ordered locus">Tcur_3023</name>
</gene>
<dbReference type="AlphaFoldDB" id="D1A8S7"/>
<dbReference type="HOGENOM" id="CLU_1022821_0_0_11"/>
<dbReference type="KEGG" id="tcu:Tcur_3023"/>
<sequence length="272" mass="28930">MSASMRGGPAARDPQFRGIDPDALGHLLKQMTAANRAIIGWLEAHPPPPGVPVSGHLRAQEVSVWVGEQLGMLHRRYNYAITHPDPAGGPRPVPAAPFAPGVPRAGGGGGTAEPPRRSPTPRGAGDDIGLFPDRPSAQKAARADALAIERAIKGGGPIPQEVWRRLEQAADDPDYTEELYDRLGPAGVAELIKRAAGDEERLQALSRSLGTASFHLPMNTAWLKALLAEADRLGVRDIAVHVLSQAHFSPRTDAALDRLDLLGPLAPVPQQR</sequence>
<protein>
    <submittedName>
        <fullName evidence="2">Uncharacterized protein</fullName>
    </submittedName>
</protein>
<dbReference type="RefSeq" id="WP_012853349.1">
    <property type="nucleotide sequence ID" value="NC_013510.1"/>
</dbReference>
<reference evidence="2 3" key="1">
    <citation type="journal article" date="2011" name="Stand. Genomic Sci.">
        <title>Complete genome sequence of Thermomonospora curvata type strain (B9).</title>
        <authorList>
            <person name="Chertkov O."/>
            <person name="Sikorski J."/>
            <person name="Nolan M."/>
            <person name="Lapidus A."/>
            <person name="Lucas S."/>
            <person name="Del Rio T.G."/>
            <person name="Tice H."/>
            <person name="Cheng J.F."/>
            <person name="Goodwin L."/>
            <person name="Pitluck S."/>
            <person name="Liolios K."/>
            <person name="Ivanova N."/>
            <person name="Mavromatis K."/>
            <person name="Mikhailova N."/>
            <person name="Ovchinnikova G."/>
            <person name="Pati A."/>
            <person name="Chen A."/>
            <person name="Palaniappan K."/>
            <person name="Djao O.D."/>
            <person name="Land M."/>
            <person name="Hauser L."/>
            <person name="Chang Y.J."/>
            <person name="Jeffries C.D."/>
            <person name="Brettin T."/>
            <person name="Han C."/>
            <person name="Detter J.C."/>
            <person name="Rohde M."/>
            <person name="Goker M."/>
            <person name="Woyke T."/>
            <person name="Bristow J."/>
            <person name="Eisen J.A."/>
            <person name="Markowitz V."/>
            <person name="Hugenholtz P."/>
            <person name="Klenk H.P."/>
            <person name="Kyrpides N.C."/>
        </authorList>
    </citation>
    <scope>NUCLEOTIDE SEQUENCE [LARGE SCALE GENOMIC DNA]</scope>
    <source>
        <strain evidence="3">ATCC 19995 / DSM 43183 / JCM 3096 / KCTC 9072 / NBRC 15933 / NCIMB 10081 / Henssen B9</strain>
    </source>
</reference>
<organism evidence="2 3">
    <name type="scientific">Thermomonospora curvata (strain ATCC 19995 / DSM 43183 / JCM 3096 / KCTC 9072 / NBRC 15933 / NCIMB 10081 / Henssen B9)</name>
    <dbReference type="NCBI Taxonomy" id="471852"/>
    <lineage>
        <taxon>Bacteria</taxon>
        <taxon>Bacillati</taxon>
        <taxon>Actinomycetota</taxon>
        <taxon>Actinomycetes</taxon>
        <taxon>Streptosporangiales</taxon>
        <taxon>Thermomonosporaceae</taxon>
        <taxon>Thermomonospora</taxon>
    </lineage>
</organism>
<evidence type="ECO:0000313" key="2">
    <source>
        <dbReference type="EMBL" id="ACY98565.1"/>
    </source>
</evidence>
<feature type="compositionally biased region" description="Pro residues" evidence="1">
    <location>
        <begin position="87"/>
        <end position="97"/>
    </location>
</feature>
<proteinExistence type="predicted"/>
<name>D1A8S7_THECD</name>
<dbReference type="EMBL" id="CP001738">
    <property type="protein sequence ID" value="ACY98565.1"/>
    <property type="molecule type" value="Genomic_DNA"/>
</dbReference>
<dbReference type="Proteomes" id="UP000001918">
    <property type="component" value="Chromosome"/>
</dbReference>
<evidence type="ECO:0000256" key="1">
    <source>
        <dbReference type="SAM" id="MobiDB-lite"/>
    </source>
</evidence>
<dbReference type="STRING" id="471852.Tcur_3023"/>
<keyword evidence="3" id="KW-1185">Reference proteome</keyword>